<name>A0AA39AJJ6_VITRO</name>
<comment type="caution">
    <text evidence="1">The sequence shown here is derived from an EMBL/GenBank/DDBJ whole genome shotgun (WGS) entry which is preliminary data.</text>
</comment>
<keyword evidence="2" id="KW-1185">Reference proteome</keyword>
<dbReference type="AlphaFoldDB" id="A0AA39AJJ6"/>
<evidence type="ECO:0000313" key="2">
    <source>
        <dbReference type="Proteomes" id="UP001168098"/>
    </source>
</evidence>
<reference evidence="1 2" key="1">
    <citation type="journal article" date="2023" name="BMC Biotechnol.">
        <title>Vitis rotundifolia cv Carlos genome sequencing.</title>
        <authorList>
            <person name="Huff M."/>
            <person name="Hulse-Kemp A."/>
            <person name="Scheffler B."/>
            <person name="Youngblood R."/>
            <person name="Simpson S."/>
            <person name="Babiker E."/>
            <person name="Staton M."/>
        </authorList>
    </citation>
    <scope>NUCLEOTIDE SEQUENCE [LARGE SCALE GENOMIC DNA]</scope>
    <source>
        <tissue evidence="1">Leaf</tissue>
    </source>
</reference>
<sequence>MVKVPKSRDGENHVKVLKYGVRKTKKRVKEEVGKVEDEKRDDRESIAVALESVVAWEEEPWLSSGVVDEQMSWGLLWFPCWDMEFMGDAYNQLYSDVVWEDDVWNLKSITEIPNP</sequence>
<accession>A0AA39AJJ6</accession>
<proteinExistence type="predicted"/>
<protein>
    <submittedName>
        <fullName evidence="1">Uncharacterized protein</fullName>
    </submittedName>
</protein>
<dbReference type="EMBL" id="JARBHA010000001">
    <property type="protein sequence ID" value="KAJ9708185.1"/>
    <property type="molecule type" value="Genomic_DNA"/>
</dbReference>
<gene>
    <name evidence="1" type="ORF">PVL29_000309</name>
</gene>
<dbReference type="Proteomes" id="UP001168098">
    <property type="component" value="Unassembled WGS sequence"/>
</dbReference>
<evidence type="ECO:0000313" key="1">
    <source>
        <dbReference type="EMBL" id="KAJ9708185.1"/>
    </source>
</evidence>
<organism evidence="1 2">
    <name type="scientific">Vitis rotundifolia</name>
    <name type="common">Muscadine grape</name>
    <dbReference type="NCBI Taxonomy" id="103349"/>
    <lineage>
        <taxon>Eukaryota</taxon>
        <taxon>Viridiplantae</taxon>
        <taxon>Streptophyta</taxon>
        <taxon>Embryophyta</taxon>
        <taxon>Tracheophyta</taxon>
        <taxon>Spermatophyta</taxon>
        <taxon>Magnoliopsida</taxon>
        <taxon>eudicotyledons</taxon>
        <taxon>Gunneridae</taxon>
        <taxon>Pentapetalae</taxon>
        <taxon>rosids</taxon>
        <taxon>Vitales</taxon>
        <taxon>Vitaceae</taxon>
        <taxon>Viteae</taxon>
        <taxon>Vitis</taxon>
    </lineage>
</organism>